<evidence type="ECO:0000256" key="6">
    <source>
        <dbReference type="PROSITE-ProRule" id="PRU00169"/>
    </source>
</evidence>
<dbReference type="PANTHER" id="PTHR48111:SF22">
    <property type="entry name" value="REGULATOR OF RPOS"/>
    <property type="match status" value="1"/>
</dbReference>
<accession>A0AAW8TD58</accession>
<dbReference type="InterPro" id="IPR011006">
    <property type="entry name" value="CheY-like_superfamily"/>
</dbReference>
<gene>
    <name evidence="8" type="ORF">P7D69_21240</name>
</gene>
<dbReference type="SUPFAM" id="SSF52172">
    <property type="entry name" value="CheY-like"/>
    <property type="match status" value="1"/>
</dbReference>
<dbReference type="PANTHER" id="PTHR48111">
    <property type="entry name" value="REGULATOR OF RPOS"/>
    <property type="match status" value="1"/>
</dbReference>
<proteinExistence type="predicted"/>
<dbReference type="GO" id="GO:0000156">
    <property type="term" value="F:phosphorelay response regulator activity"/>
    <property type="evidence" value="ECO:0007669"/>
    <property type="project" value="TreeGrafter"/>
</dbReference>
<dbReference type="GO" id="GO:0006355">
    <property type="term" value="P:regulation of DNA-templated transcription"/>
    <property type="evidence" value="ECO:0007669"/>
    <property type="project" value="TreeGrafter"/>
</dbReference>
<keyword evidence="4" id="KW-0238">DNA-binding</keyword>
<dbReference type="PROSITE" id="PS50110">
    <property type="entry name" value="RESPONSE_REGULATORY"/>
    <property type="match status" value="1"/>
</dbReference>
<evidence type="ECO:0000259" key="7">
    <source>
        <dbReference type="PROSITE" id="PS50110"/>
    </source>
</evidence>
<reference evidence="8" key="1">
    <citation type="submission" date="2023-03" db="EMBL/GenBank/DDBJ databases">
        <authorList>
            <person name="Shen W."/>
            <person name="Cai J."/>
        </authorList>
    </citation>
    <scope>NUCLEOTIDE SEQUENCE</scope>
    <source>
        <strain evidence="8">Y15</strain>
    </source>
</reference>
<dbReference type="InterPro" id="IPR039420">
    <property type="entry name" value="WalR-like"/>
</dbReference>
<comment type="caution">
    <text evidence="8">The sequence shown here is derived from an EMBL/GenBank/DDBJ whole genome shotgun (WGS) entry which is preliminary data.</text>
</comment>
<keyword evidence="3" id="KW-0805">Transcription regulation</keyword>
<dbReference type="EMBL" id="JARPXL010000054">
    <property type="protein sequence ID" value="MDT2546858.1"/>
    <property type="molecule type" value="Genomic_DNA"/>
</dbReference>
<evidence type="ECO:0000256" key="2">
    <source>
        <dbReference type="ARBA" id="ARBA00023012"/>
    </source>
</evidence>
<dbReference type="GO" id="GO:0000976">
    <property type="term" value="F:transcription cis-regulatory region binding"/>
    <property type="evidence" value="ECO:0007669"/>
    <property type="project" value="TreeGrafter"/>
</dbReference>
<evidence type="ECO:0000256" key="1">
    <source>
        <dbReference type="ARBA" id="ARBA00022553"/>
    </source>
</evidence>
<dbReference type="Proteomes" id="UP001254770">
    <property type="component" value="Unassembled WGS sequence"/>
</dbReference>
<evidence type="ECO:0000256" key="3">
    <source>
        <dbReference type="ARBA" id="ARBA00023015"/>
    </source>
</evidence>
<dbReference type="Pfam" id="PF00072">
    <property type="entry name" value="Response_reg"/>
    <property type="match status" value="1"/>
</dbReference>
<keyword evidence="1 6" id="KW-0597">Phosphoprotein</keyword>
<feature type="modified residue" description="4-aspartylphosphate" evidence="6">
    <location>
        <position position="51"/>
    </location>
</feature>
<organism evidence="8 9">
    <name type="scientific">Enterococcus raffinosus</name>
    <dbReference type="NCBI Taxonomy" id="71452"/>
    <lineage>
        <taxon>Bacteria</taxon>
        <taxon>Bacillati</taxon>
        <taxon>Bacillota</taxon>
        <taxon>Bacilli</taxon>
        <taxon>Lactobacillales</taxon>
        <taxon>Enterococcaceae</taxon>
        <taxon>Enterococcus</taxon>
    </lineage>
</organism>
<dbReference type="Gene3D" id="3.40.50.2300">
    <property type="match status" value="1"/>
</dbReference>
<dbReference type="AlphaFoldDB" id="A0AAW8TD58"/>
<keyword evidence="2" id="KW-0902">Two-component regulatory system</keyword>
<sequence length="174" mass="19608">MRVLVVEDNRELALSIKKGLEQENISVDLAYDGEAGEEKAFVNAYDGILLDLNLPRKDGLAVLQSLRASAVESPIIIITVHDEIEERAKILDFCADDYLVKPLELLELNVRLSAVVRRHHGRWLPQVKVGTLTVDHVPKSGLPTKRNLVKTEGVRYFTLYRAVLSSHRFIRGNL</sequence>
<dbReference type="GO" id="GO:0032993">
    <property type="term" value="C:protein-DNA complex"/>
    <property type="evidence" value="ECO:0007669"/>
    <property type="project" value="TreeGrafter"/>
</dbReference>
<feature type="domain" description="Response regulatory" evidence="7">
    <location>
        <begin position="2"/>
        <end position="116"/>
    </location>
</feature>
<evidence type="ECO:0000256" key="4">
    <source>
        <dbReference type="ARBA" id="ARBA00023125"/>
    </source>
</evidence>
<dbReference type="SMART" id="SM00448">
    <property type="entry name" value="REC"/>
    <property type="match status" value="1"/>
</dbReference>
<keyword evidence="5" id="KW-0804">Transcription</keyword>
<evidence type="ECO:0000313" key="9">
    <source>
        <dbReference type="Proteomes" id="UP001254770"/>
    </source>
</evidence>
<dbReference type="GO" id="GO:0005829">
    <property type="term" value="C:cytosol"/>
    <property type="evidence" value="ECO:0007669"/>
    <property type="project" value="TreeGrafter"/>
</dbReference>
<evidence type="ECO:0000256" key="5">
    <source>
        <dbReference type="ARBA" id="ARBA00023163"/>
    </source>
</evidence>
<evidence type="ECO:0000313" key="8">
    <source>
        <dbReference type="EMBL" id="MDT2546858.1"/>
    </source>
</evidence>
<protein>
    <submittedName>
        <fullName evidence="8">Response regulator</fullName>
    </submittedName>
</protein>
<dbReference type="RefSeq" id="WP_261321810.1">
    <property type="nucleotide sequence ID" value="NZ_CP081847.1"/>
</dbReference>
<name>A0AAW8TD58_9ENTE</name>
<dbReference type="InterPro" id="IPR001789">
    <property type="entry name" value="Sig_transdc_resp-reg_receiver"/>
</dbReference>